<proteinExistence type="predicted"/>
<accession>A0ABZ2KE87</accession>
<dbReference type="RefSeq" id="WP_394846240.1">
    <property type="nucleotide sequence ID" value="NZ_CP089982.1"/>
</dbReference>
<evidence type="ECO:0000256" key="2">
    <source>
        <dbReference type="SAM" id="SignalP"/>
    </source>
</evidence>
<feature type="region of interest" description="Disordered" evidence="1">
    <location>
        <begin position="300"/>
        <end position="328"/>
    </location>
</feature>
<sequence length="328" mass="34786">MFTRRYGTTAGITAAAGLSIALSACTQPSSAVGSSESALATPGRVDLQLFSTNTSVEAGKPATQDFVVTNTGAPTRGESRLVYVTPTFVNFDRSEELPEGCEYAYQNLDPLVPEIVDCTIPADLREGDSVTFTFHMTTSNSTLVGMAYGAAIVAPDERVDTEVNFTTNFTAPFVAFLESTSQEKAAASEYSANVYLSWDVPSIAPGEIKPQKLVVGNQGPDKTRDPVRLVYVSPFFINVIEDEIPRGCKLLLADEDPLMPQIVECVLAEPLWSGDEQTIEIPVTAVKGGPSGFIAASSVAAEAKPGETGSHDPSLVDNVQPVGVNELP</sequence>
<reference evidence="3 4" key="1">
    <citation type="submission" date="2021-12" db="EMBL/GenBank/DDBJ databases">
        <title>Discovery of the Pendulisporaceae a myxobacterial family with distinct sporulation behavior and unique specialized metabolism.</title>
        <authorList>
            <person name="Garcia R."/>
            <person name="Popoff A."/>
            <person name="Bader C.D."/>
            <person name="Loehr J."/>
            <person name="Walesch S."/>
            <person name="Walt C."/>
            <person name="Boldt J."/>
            <person name="Bunk B."/>
            <person name="Haeckl F.J.F.P.J."/>
            <person name="Gunesch A.P."/>
            <person name="Birkelbach J."/>
            <person name="Nuebel U."/>
            <person name="Pietschmann T."/>
            <person name="Bach T."/>
            <person name="Mueller R."/>
        </authorList>
    </citation>
    <scope>NUCLEOTIDE SEQUENCE [LARGE SCALE GENOMIC DNA]</scope>
    <source>
        <strain evidence="3 4">MSr12523</strain>
    </source>
</reference>
<protein>
    <submittedName>
        <fullName evidence="3">Uncharacterized protein</fullName>
    </submittedName>
</protein>
<dbReference type="PROSITE" id="PS51257">
    <property type="entry name" value="PROKAR_LIPOPROTEIN"/>
    <property type="match status" value="1"/>
</dbReference>
<keyword evidence="2" id="KW-0732">Signal</keyword>
<feature type="signal peptide" evidence="2">
    <location>
        <begin position="1"/>
        <end position="31"/>
    </location>
</feature>
<name>A0ABZ2KE87_9BACT</name>
<keyword evidence="4" id="KW-1185">Reference proteome</keyword>
<dbReference type="EMBL" id="CP089982">
    <property type="protein sequence ID" value="WXA95633.1"/>
    <property type="molecule type" value="Genomic_DNA"/>
</dbReference>
<evidence type="ECO:0000256" key="1">
    <source>
        <dbReference type="SAM" id="MobiDB-lite"/>
    </source>
</evidence>
<dbReference type="Proteomes" id="UP001379533">
    <property type="component" value="Chromosome"/>
</dbReference>
<gene>
    <name evidence="3" type="ORF">LZC95_02100</name>
</gene>
<evidence type="ECO:0000313" key="4">
    <source>
        <dbReference type="Proteomes" id="UP001379533"/>
    </source>
</evidence>
<feature type="chain" id="PRO_5047236059" evidence="2">
    <location>
        <begin position="32"/>
        <end position="328"/>
    </location>
</feature>
<organism evidence="3 4">
    <name type="scientific">Pendulispora brunnea</name>
    <dbReference type="NCBI Taxonomy" id="2905690"/>
    <lineage>
        <taxon>Bacteria</taxon>
        <taxon>Pseudomonadati</taxon>
        <taxon>Myxococcota</taxon>
        <taxon>Myxococcia</taxon>
        <taxon>Myxococcales</taxon>
        <taxon>Sorangiineae</taxon>
        <taxon>Pendulisporaceae</taxon>
        <taxon>Pendulispora</taxon>
    </lineage>
</organism>
<evidence type="ECO:0000313" key="3">
    <source>
        <dbReference type="EMBL" id="WXA95633.1"/>
    </source>
</evidence>